<dbReference type="Gene3D" id="1.20.120.450">
    <property type="entry name" value="dinb family like domain"/>
    <property type="match status" value="1"/>
</dbReference>
<dbReference type="EMBL" id="FPAA01000017">
    <property type="protein sequence ID" value="SFT01861.1"/>
    <property type="molecule type" value="Genomic_DNA"/>
</dbReference>
<dbReference type="PANTHER" id="PTHR37302">
    <property type="entry name" value="SLR1116 PROTEIN"/>
    <property type="match status" value="1"/>
</dbReference>
<feature type="binding site" evidence="3">
    <location>
        <position position="149"/>
    </location>
    <ligand>
        <name>a divalent metal cation</name>
        <dbReference type="ChEBI" id="CHEBI:60240"/>
    </ligand>
</feature>
<keyword evidence="5" id="KW-1185">Reference proteome</keyword>
<accession>A0A1I6UKB9</accession>
<dbReference type="InterPro" id="IPR034660">
    <property type="entry name" value="DinB/YfiT-like"/>
</dbReference>
<evidence type="ECO:0000256" key="3">
    <source>
        <dbReference type="PIRSR" id="PIRSR607837-1"/>
    </source>
</evidence>
<name>A0A1I6UKB9_9BACL</name>
<dbReference type="Pfam" id="PF05163">
    <property type="entry name" value="DinB"/>
    <property type="match status" value="1"/>
</dbReference>
<dbReference type="SUPFAM" id="SSF109854">
    <property type="entry name" value="DinB/YfiT-like putative metalloenzymes"/>
    <property type="match status" value="1"/>
</dbReference>
<evidence type="ECO:0000313" key="5">
    <source>
        <dbReference type="Proteomes" id="UP000198660"/>
    </source>
</evidence>
<evidence type="ECO:0000256" key="2">
    <source>
        <dbReference type="ARBA" id="ARBA00022723"/>
    </source>
</evidence>
<keyword evidence="2 3" id="KW-0479">Metal-binding</keyword>
<feature type="binding site" evidence="3">
    <location>
        <position position="145"/>
    </location>
    <ligand>
        <name>a divalent metal cation</name>
        <dbReference type="ChEBI" id="CHEBI:60240"/>
    </ligand>
</feature>
<evidence type="ECO:0000313" key="4">
    <source>
        <dbReference type="EMBL" id="SFT01861.1"/>
    </source>
</evidence>
<dbReference type="Proteomes" id="UP000198660">
    <property type="component" value="Unassembled WGS sequence"/>
</dbReference>
<organism evidence="4 5">
    <name type="scientific">Marininema halotolerans</name>
    <dbReference type="NCBI Taxonomy" id="1155944"/>
    <lineage>
        <taxon>Bacteria</taxon>
        <taxon>Bacillati</taxon>
        <taxon>Bacillota</taxon>
        <taxon>Bacilli</taxon>
        <taxon>Bacillales</taxon>
        <taxon>Thermoactinomycetaceae</taxon>
        <taxon>Marininema</taxon>
    </lineage>
</organism>
<evidence type="ECO:0000256" key="1">
    <source>
        <dbReference type="ARBA" id="ARBA00008635"/>
    </source>
</evidence>
<gene>
    <name evidence="4" type="ORF">SAMN05444972_11736</name>
</gene>
<reference evidence="5" key="1">
    <citation type="submission" date="2016-10" db="EMBL/GenBank/DDBJ databases">
        <authorList>
            <person name="Varghese N."/>
            <person name="Submissions S."/>
        </authorList>
    </citation>
    <scope>NUCLEOTIDE SEQUENCE [LARGE SCALE GENOMIC DNA]</scope>
    <source>
        <strain evidence="5">DSM 45789</strain>
    </source>
</reference>
<feature type="binding site" evidence="3">
    <location>
        <position position="64"/>
    </location>
    <ligand>
        <name>a divalent metal cation</name>
        <dbReference type="ChEBI" id="CHEBI:60240"/>
    </ligand>
</feature>
<dbReference type="AlphaFoldDB" id="A0A1I6UKB9"/>
<proteinExistence type="inferred from homology"/>
<protein>
    <submittedName>
        <fullName evidence="4">Uncharacterized damage-inducible protein DinB (Forms a four-helix bundle)</fullName>
    </submittedName>
</protein>
<comment type="similarity">
    <text evidence="1">Belongs to the DinB family.</text>
</comment>
<dbReference type="PANTHER" id="PTHR37302:SF3">
    <property type="entry name" value="DAMAGE-INDUCIBLE PROTEIN DINB"/>
    <property type="match status" value="1"/>
</dbReference>
<sequence>MKEEMKVNEKNTSDMGLASMTKNFAAYNLWANTQLIAWLRSKPAEKMEREVPSSFPTIKLTLHHILQVETFWLSVLKQEPIQLTQEEYTGTMEALYTNLMQQSKELASYVDGLTESEIRRNCHVETPWFNETKPLCEFVLQIMNHGTYHRGQIVTMGRNVGLTDAPMTDFNYYIFYGKSKA</sequence>
<dbReference type="InterPro" id="IPR007837">
    <property type="entry name" value="DinB"/>
</dbReference>
<dbReference type="RefSeq" id="WP_217895894.1">
    <property type="nucleotide sequence ID" value="NZ_FPAA01000017.1"/>
</dbReference>
<dbReference type="GO" id="GO:0046872">
    <property type="term" value="F:metal ion binding"/>
    <property type="evidence" value="ECO:0007669"/>
    <property type="project" value="UniProtKB-KW"/>
</dbReference>